<gene>
    <name evidence="7" type="primary">thiO</name>
    <name evidence="7" type="ORF">P6P90_15040</name>
</gene>
<evidence type="ECO:0000313" key="7">
    <source>
        <dbReference type="EMBL" id="MDG5755234.1"/>
    </source>
</evidence>
<dbReference type="PANTHER" id="PTHR13847:SF289">
    <property type="entry name" value="GLYCINE OXIDASE"/>
    <property type="match status" value="1"/>
</dbReference>
<dbReference type="SUPFAM" id="SSF51905">
    <property type="entry name" value="FAD/NAD(P)-binding domain"/>
    <property type="match status" value="1"/>
</dbReference>
<dbReference type="SUPFAM" id="SSF54373">
    <property type="entry name" value="FAD-linked reductases, C-terminal domain"/>
    <property type="match status" value="1"/>
</dbReference>
<evidence type="ECO:0000256" key="1">
    <source>
        <dbReference type="ARBA" id="ARBA00004948"/>
    </source>
</evidence>
<dbReference type="RefSeq" id="WP_278018552.1">
    <property type="nucleotide sequence ID" value="NZ_JARRRY010000020.1"/>
</dbReference>
<dbReference type="Proteomes" id="UP001218246">
    <property type="component" value="Unassembled WGS sequence"/>
</dbReference>
<reference evidence="7 8" key="1">
    <citation type="submission" date="2023-04" db="EMBL/GenBank/DDBJ databases">
        <title>Ectobacillus antri isolated from activated sludge.</title>
        <authorList>
            <person name="Yan P."/>
            <person name="Liu X."/>
        </authorList>
    </citation>
    <scope>NUCLEOTIDE SEQUENCE [LARGE SCALE GENOMIC DNA]</scope>
    <source>
        <strain evidence="7 8">C18H</strain>
    </source>
</reference>
<name>A0ABT6H7C2_9BACI</name>
<comment type="pathway">
    <text evidence="1">Cofactor biosynthesis; thiamine diphosphate biosynthesis.</text>
</comment>
<evidence type="ECO:0000313" key="8">
    <source>
        <dbReference type="Proteomes" id="UP001218246"/>
    </source>
</evidence>
<protein>
    <recommendedName>
        <fullName evidence="5">glycine oxidase</fullName>
        <ecNumber evidence="5">1.4.3.19</ecNumber>
    </recommendedName>
</protein>
<dbReference type="EMBL" id="JARULN010000022">
    <property type="protein sequence ID" value="MDG5755234.1"/>
    <property type="molecule type" value="Genomic_DNA"/>
</dbReference>
<evidence type="ECO:0000259" key="6">
    <source>
        <dbReference type="Pfam" id="PF01266"/>
    </source>
</evidence>
<dbReference type="InterPro" id="IPR006076">
    <property type="entry name" value="FAD-dep_OxRdtase"/>
</dbReference>
<dbReference type="Gene3D" id="3.30.9.10">
    <property type="entry name" value="D-Amino Acid Oxidase, subunit A, domain 2"/>
    <property type="match status" value="1"/>
</dbReference>
<proteinExistence type="predicted"/>
<evidence type="ECO:0000256" key="2">
    <source>
        <dbReference type="ARBA" id="ARBA00022977"/>
    </source>
</evidence>
<sequence length="361" mass="39231">MNYDVIIIGGGVIGCSIAHYLSERGASVAVVERHTLGAEASGAAAGLLGVQAEWTMYDSLFQAARKSRSMFPALSVKLRDKTGIDIGYQSSGIYRIACNEETAQQLRESVSWQQNLGEQAVIMTGEQLRDKEPAISPFVHEAVYYPEDGHVIAHELTRAFAYSAAASGATIYEETEVLEIERSGNTITGVVTSRGRISCAQVVVAAGSWSTPFLHMQHVGTYPVKGEVLSVTSYKSILSVPIFEEGFYIVPKRGGRYIIGATVTEGVYDKTVTMGGIQSLMQKAVAILPALQEAKWERAWAGLRPQSKAGAPYMGRHPEIEGLYMCTGHYRNGILLSPLAGRYMADLLEGKSVREEGFVCY</sequence>
<keyword evidence="2" id="KW-0784">Thiamine biosynthesis</keyword>
<comment type="catalytic activity">
    <reaction evidence="4">
        <text>glycine + O2 + H2O = glyoxylate + H2O2 + NH4(+)</text>
        <dbReference type="Rhea" id="RHEA:11532"/>
        <dbReference type="ChEBI" id="CHEBI:15377"/>
        <dbReference type="ChEBI" id="CHEBI:15379"/>
        <dbReference type="ChEBI" id="CHEBI:16240"/>
        <dbReference type="ChEBI" id="CHEBI:28938"/>
        <dbReference type="ChEBI" id="CHEBI:36655"/>
        <dbReference type="ChEBI" id="CHEBI:57305"/>
        <dbReference type="EC" id="1.4.3.19"/>
    </reaction>
</comment>
<feature type="domain" description="FAD dependent oxidoreductase" evidence="6">
    <location>
        <begin position="4"/>
        <end position="347"/>
    </location>
</feature>
<keyword evidence="3 7" id="KW-0560">Oxidoreductase</keyword>
<evidence type="ECO:0000256" key="5">
    <source>
        <dbReference type="ARBA" id="ARBA00050018"/>
    </source>
</evidence>
<dbReference type="InterPro" id="IPR012727">
    <property type="entry name" value="Gly_oxidase_ThiO"/>
</dbReference>
<dbReference type="NCBIfam" id="TIGR02352">
    <property type="entry name" value="thiamin_ThiO"/>
    <property type="match status" value="1"/>
</dbReference>
<dbReference type="PANTHER" id="PTHR13847">
    <property type="entry name" value="SARCOSINE DEHYDROGENASE-RELATED"/>
    <property type="match status" value="1"/>
</dbReference>
<dbReference type="Gene3D" id="3.50.50.60">
    <property type="entry name" value="FAD/NAD(P)-binding domain"/>
    <property type="match status" value="1"/>
</dbReference>
<accession>A0ABT6H7C2</accession>
<evidence type="ECO:0000256" key="4">
    <source>
        <dbReference type="ARBA" id="ARBA00049872"/>
    </source>
</evidence>
<keyword evidence="8" id="KW-1185">Reference proteome</keyword>
<dbReference type="EC" id="1.4.3.19" evidence="5"/>
<dbReference type="Pfam" id="PF01266">
    <property type="entry name" value="DAO"/>
    <property type="match status" value="1"/>
</dbReference>
<dbReference type="InterPro" id="IPR036188">
    <property type="entry name" value="FAD/NAD-bd_sf"/>
</dbReference>
<organism evidence="7 8">
    <name type="scientific">Ectobacillus antri</name>
    <dbReference type="NCBI Taxonomy" id="2486280"/>
    <lineage>
        <taxon>Bacteria</taxon>
        <taxon>Bacillati</taxon>
        <taxon>Bacillota</taxon>
        <taxon>Bacilli</taxon>
        <taxon>Bacillales</taxon>
        <taxon>Bacillaceae</taxon>
        <taxon>Ectobacillus</taxon>
    </lineage>
</organism>
<evidence type="ECO:0000256" key="3">
    <source>
        <dbReference type="ARBA" id="ARBA00023002"/>
    </source>
</evidence>
<comment type="caution">
    <text evidence="7">The sequence shown here is derived from an EMBL/GenBank/DDBJ whole genome shotgun (WGS) entry which is preliminary data.</text>
</comment>
<dbReference type="GO" id="GO:0043799">
    <property type="term" value="F:glycine oxidase activity"/>
    <property type="evidence" value="ECO:0007669"/>
    <property type="project" value="UniProtKB-EC"/>
</dbReference>